<reference evidence="2" key="1">
    <citation type="submission" date="2021-01" db="EMBL/GenBank/DDBJ databases">
        <title>Whole genome shotgun sequence of Rugosimonospora africana NBRC 104875.</title>
        <authorList>
            <person name="Komaki H."/>
            <person name="Tamura T."/>
        </authorList>
    </citation>
    <scope>NUCLEOTIDE SEQUENCE</scope>
    <source>
        <strain evidence="2">NBRC 104875</strain>
    </source>
</reference>
<feature type="transmembrane region" description="Helical" evidence="1">
    <location>
        <begin position="69"/>
        <end position="93"/>
    </location>
</feature>
<organism evidence="2 3">
    <name type="scientific">Rugosimonospora africana</name>
    <dbReference type="NCBI Taxonomy" id="556532"/>
    <lineage>
        <taxon>Bacteria</taxon>
        <taxon>Bacillati</taxon>
        <taxon>Actinomycetota</taxon>
        <taxon>Actinomycetes</taxon>
        <taxon>Micromonosporales</taxon>
        <taxon>Micromonosporaceae</taxon>
        <taxon>Rugosimonospora</taxon>
    </lineage>
</organism>
<gene>
    <name evidence="2" type="ORF">Raf01_65710</name>
</gene>
<feature type="transmembrane region" description="Helical" evidence="1">
    <location>
        <begin position="136"/>
        <end position="152"/>
    </location>
</feature>
<dbReference type="EMBL" id="BONZ01000066">
    <property type="protein sequence ID" value="GIH18399.1"/>
    <property type="molecule type" value="Genomic_DNA"/>
</dbReference>
<accession>A0A8J3VTU3</accession>
<evidence type="ECO:0000313" key="3">
    <source>
        <dbReference type="Proteomes" id="UP000642748"/>
    </source>
</evidence>
<keyword evidence="1" id="KW-1133">Transmembrane helix</keyword>
<dbReference type="Proteomes" id="UP000642748">
    <property type="component" value="Unassembled WGS sequence"/>
</dbReference>
<protein>
    <submittedName>
        <fullName evidence="2">Uncharacterized protein</fullName>
    </submittedName>
</protein>
<feature type="transmembrane region" description="Helical" evidence="1">
    <location>
        <begin position="195"/>
        <end position="214"/>
    </location>
</feature>
<feature type="transmembrane region" description="Helical" evidence="1">
    <location>
        <begin position="113"/>
        <end position="131"/>
    </location>
</feature>
<keyword evidence="1" id="KW-0812">Transmembrane</keyword>
<keyword evidence="3" id="KW-1185">Reference proteome</keyword>
<feature type="transmembrane region" description="Helical" evidence="1">
    <location>
        <begin position="250"/>
        <end position="268"/>
    </location>
</feature>
<feature type="transmembrane region" description="Helical" evidence="1">
    <location>
        <begin position="280"/>
        <end position="303"/>
    </location>
</feature>
<dbReference type="RefSeq" id="WP_203921909.1">
    <property type="nucleotide sequence ID" value="NZ_BONZ01000066.1"/>
</dbReference>
<name>A0A8J3VTU3_9ACTN</name>
<feature type="transmembrane region" description="Helical" evidence="1">
    <location>
        <begin position="226"/>
        <end position="243"/>
    </location>
</feature>
<proteinExistence type="predicted"/>
<evidence type="ECO:0000256" key="1">
    <source>
        <dbReference type="SAM" id="Phobius"/>
    </source>
</evidence>
<keyword evidence="1" id="KW-0472">Membrane</keyword>
<comment type="caution">
    <text evidence="2">The sequence shown here is derived from an EMBL/GenBank/DDBJ whole genome shotgun (WGS) entry which is preliminary data.</text>
</comment>
<sequence>MTDPLEGRYRRLLRSYPRAYRQERADEIVSTLMELAEPGQRHPTVREAAALVLGGLRARAGAHRRHTPGAVWAGALHLGVLFLLVDAGASALAQAIKVVVSLGGYPRPPTLMQWAYLATAVLIGVTVAAAASGRRHLALALTVLAIVAQHWAPDNTTMNDVPLISGVLWPLPLAAVGTAALLRRQVPAARHAMRWLIAIPGALIIMPTQLPVLFSPQSWAWSLFRHQLLLLLAALLACLLYGLVDARIPIAAGILMLGYPLAPVLDWVLTWPPGSGLSDWAVGVLLTYGAFFAATFAVGTLGARWQTRR</sequence>
<evidence type="ECO:0000313" key="2">
    <source>
        <dbReference type="EMBL" id="GIH18399.1"/>
    </source>
</evidence>
<dbReference type="AlphaFoldDB" id="A0A8J3VTU3"/>
<feature type="transmembrane region" description="Helical" evidence="1">
    <location>
        <begin position="164"/>
        <end position="183"/>
    </location>
</feature>